<dbReference type="InterPro" id="IPR006686">
    <property type="entry name" value="MscS_channel_CS"/>
</dbReference>
<dbReference type="AlphaFoldDB" id="I0IKZ4"/>
<evidence type="ECO:0000256" key="2">
    <source>
        <dbReference type="ARBA" id="ARBA00008017"/>
    </source>
</evidence>
<dbReference type="InterPro" id="IPR011066">
    <property type="entry name" value="MscS_channel_C_sf"/>
</dbReference>
<dbReference type="Proteomes" id="UP000007382">
    <property type="component" value="Chromosome"/>
</dbReference>
<evidence type="ECO:0000256" key="3">
    <source>
        <dbReference type="ARBA" id="ARBA00022475"/>
    </source>
</evidence>
<keyword evidence="3" id="KW-1003">Cell membrane</keyword>
<dbReference type="Pfam" id="PF00924">
    <property type="entry name" value="MS_channel_2nd"/>
    <property type="match status" value="1"/>
</dbReference>
<sequence length="305" mass="33191">MFPSDELKAHLASLHEMLPSGSFSEHHEKILFSLGKTPVTIAGLVDFFLIIILGILVRRAVMKALNIKAERESSSQSRNLILLGSKLAGTIVLFLTGLLALDNIGVKLTSVEGVLGMVGLGFGIGLQSVAANVIALGVILAEKSVQPGDIIEIDGIVGTVKEIRPRSTVIMSTDNIAVIVPNGHFISNKVINWSHLESKIRTHIKVGVGMTQKDLESAVRIMKEVAGNHPLVLKDPAPDVWFASFGESTYDLDLVFWLKDATVRYQVTSDLGFSLSKAFFEEGVNIPYPIRTLFVDQRPATQPRL</sequence>
<keyword evidence="4 7" id="KW-0812">Transmembrane</keyword>
<feature type="transmembrane region" description="Helical" evidence="7">
    <location>
        <begin position="39"/>
        <end position="58"/>
    </location>
</feature>
<comment type="subcellular location">
    <subcellularLocation>
        <location evidence="1">Cell membrane</location>
        <topology evidence="1">Multi-pass membrane protein</topology>
    </subcellularLocation>
</comment>
<dbReference type="STRING" id="1162668.LFE_0220"/>
<reference evidence="10 11" key="1">
    <citation type="journal article" date="2012" name="J. Bacteriol.">
        <title>Complete Genome Sequence of Leptospirillum ferrooxidans Strain C2-3, Isolated from a Fresh Volcanic Ash Deposit on the Island of Miyake, Japan.</title>
        <authorList>
            <person name="Fujimura R."/>
            <person name="Sato Y."/>
            <person name="Nishizawa T."/>
            <person name="Oshima K."/>
            <person name="Kim S.-W."/>
            <person name="Hattori M."/>
            <person name="Kamijo T."/>
            <person name="Ohta H."/>
        </authorList>
    </citation>
    <scope>NUCLEOTIDE SEQUENCE [LARGE SCALE GENOMIC DNA]</scope>
    <source>
        <strain evidence="10 11">C2-3</strain>
    </source>
</reference>
<dbReference type="InterPro" id="IPR049278">
    <property type="entry name" value="MS_channel_C"/>
</dbReference>
<dbReference type="PANTHER" id="PTHR30347">
    <property type="entry name" value="POTASSIUM CHANNEL RELATED"/>
    <property type="match status" value="1"/>
</dbReference>
<evidence type="ECO:0000259" key="8">
    <source>
        <dbReference type="Pfam" id="PF00924"/>
    </source>
</evidence>
<organism evidence="10 11">
    <name type="scientific">Leptospirillum ferrooxidans (strain C2-3)</name>
    <dbReference type="NCBI Taxonomy" id="1162668"/>
    <lineage>
        <taxon>Bacteria</taxon>
        <taxon>Pseudomonadati</taxon>
        <taxon>Nitrospirota</taxon>
        <taxon>Nitrospiria</taxon>
        <taxon>Nitrospirales</taxon>
        <taxon>Nitrospiraceae</taxon>
        <taxon>Leptospirillum</taxon>
    </lineage>
</organism>
<evidence type="ECO:0000256" key="1">
    <source>
        <dbReference type="ARBA" id="ARBA00004651"/>
    </source>
</evidence>
<dbReference type="Pfam" id="PF21082">
    <property type="entry name" value="MS_channel_3rd"/>
    <property type="match status" value="1"/>
</dbReference>
<dbReference type="Gene3D" id="1.10.287.1260">
    <property type="match status" value="1"/>
</dbReference>
<accession>I0IKZ4</accession>
<reference evidence="11" key="2">
    <citation type="submission" date="2012-03" db="EMBL/GenBank/DDBJ databases">
        <title>The complete genome sequence of the pioneer microbe on fresh volcanic deposit, Leptospirillum ferrooxidans strain C2-3.</title>
        <authorList>
            <person name="Fujimura R."/>
            <person name="Sato Y."/>
            <person name="Nishizawa T."/>
            <person name="Nanba K."/>
            <person name="Oshima K."/>
            <person name="Hattori M."/>
            <person name="Kamijo T."/>
            <person name="Ohta H."/>
        </authorList>
    </citation>
    <scope>NUCLEOTIDE SEQUENCE [LARGE SCALE GENOMIC DNA]</scope>
    <source>
        <strain evidence="11">C2-3</strain>
    </source>
</reference>
<feature type="transmembrane region" description="Helical" evidence="7">
    <location>
        <begin position="79"/>
        <end position="101"/>
    </location>
</feature>
<dbReference type="eggNOG" id="COG3264">
    <property type="taxonomic scope" value="Bacteria"/>
</dbReference>
<dbReference type="PATRIC" id="fig|1162668.3.peg.257"/>
<dbReference type="SUPFAM" id="SSF82861">
    <property type="entry name" value="Mechanosensitive channel protein MscS (YggB), transmembrane region"/>
    <property type="match status" value="1"/>
</dbReference>
<gene>
    <name evidence="10" type="ordered locus">LFE_0220</name>
</gene>
<dbReference type="PROSITE" id="PS01246">
    <property type="entry name" value="UPF0003"/>
    <property type="match status" value="1"/>
</dbReference>
<dbReference type="SUPFAM" id="SSF50182">
    <property type="entry name" value="Sm-like ribonucleoproteins"/>
    <property type="match status" value="1"/>
</dbReference>
<dbReference type="OrthoDB" id="9799209at2"/>
<evidence type="ECO:0000313" key="10">
    <source>
        <dbReference type="EMBL" id="BAM05943.1"/>
    </source>
</evidence>
<keyword evidence="6 7" id="KW-0472">Membrane</keyword>
<evidence type="ECO:0000256" key="4">
    <source>
        <dbReference type="ARBA" id="ARBA00022692"/>
    </source>
</evidence>
<proteinExistence type="inferred from homology"/>
<name>I0IKZ4_LEPFC</name>
<dbReference type="InterPro" id="IPR006685">
    <property type="entry name" value="MscS_channel_2nd"/>
</dbReference>
<feature type="transmembrane region" description="Helical" evidence="7">
    <location>
        <begin position="113"/>
        <end position="141"/>
    </location>
</feature>
<dbReference type="EMBL" id="AP012342">
    <property type="protein sequence ID" value="BAM05943.1"/>
    <property type="molecule type" value="Genomic_DNA"/>
</dbReference>
<comment type="similarity">
    <text evidence="2">Belongs to the MscS (TC 1.A.23) family.</text>
</comment>
<dbReference type="RefSeq" id="WP_014448437.1">
    <property type="nucleotide sequence ID" value="NC_017094.1"/>
</dbReference>
<dbReference type="GO" id="GO:0008381">
    <property type="term" value="F:mechanosensitive monoatomic ion channel activity"/>
    <property type="evidence" value="ECO:0007669"/>
    <property type="project" value="UniProtKB-ARBA"/>
</dbReference>
<evidence type="ECO:0000256" key="5">
    <source>
        <dbReference type="ARBA" id="ARBA00022989"/>
    </source>
</evidence>
<feature type="domain" description="Mechanosensitive ion channel MscS" evidence="8">
    <location>
        <begin position="130"/>
        <end position="195"/>
    </location>
</feature>
<dbReference type="HOGENOM" id="CLU_037945_4_2_0"/>
<feature type="domain" description="Mechanosensitive ion channel MscS C-terminal" evidence="9">
    <location>
        <begin position="202"/>
        <end position="286"/>
    </location>
</feature>
<dbReference type="GO" id="GO:0005886">
    <property type="term" value="C:plasma membrane"/>
    <property type="evidence" value="ECO:0007669"/>
    <property type="project" value="UniProtKB-SubCell"/>
</dbReference>
<dbReference type="InterPro" id="IPR052702">
    <property type="entry name" value="MscS-like_channel"/>
</dbReference>
<evidence type="ECO:0000259" key="9">
    <source>
        <dbReference type="Pfam" id="PF21082"/>
    </source>
</evidence>
<dbReference type="KEGG" id="lfc:LFE_0220"/>
<dbReference type="Gene3D" id="2.30.30.60">
    <property type="match status" value="1"/>
</dbReference>
<dbReference type="PANTHER" id="PTHR30347:SF1">
    <property type="entry name" value="MECHANOSENSITIVE CHANNEL MSCK"/>
    <property type="match status" value="1"/>
</dbReference>
<dbReference type="Gene3D" id="3.30.70.100">
    <property type="match status" value="1"/>
</dbReference>
<keyword evidence="5 7" id="KW-1133">Transmembrane helix</keyword>
<dbReference type="InterPro" id="IPR010920">
    <property type="entry name" value="LSM_dom_sf"/>
</dbReference>
<dbReference type="InterPro" id="IPR011014">
    <property type="entry name" value="MscS_channel_TM-2"/>
</dbReference>
<evidence type="ECO:0000256" key="7">
    <source>
        <dbReference type="SAM" id="Phobius"/>
    </source>
</evidence>
<evidence type="ECO:0000313" key="11">
    <source>
        <dbReference type="Proteomes" id="UP000007382"/>
    </source>
</evidence>
<dbReference type="SUPFAM" id="SSF82689">
    <property type="entry name" value="Mechanosensitive channel protein MscS (YggB), C-terminal domain"/>
    <property type="match status" value="1"/>
</dbReference>
<protein>
    <submittedName>
        <fullName evidence="10">Putative mechanosensitive ion channel</fullName>
    </submittedName>
</protein>
<keyword evidence="11" id="KW-1185">Reference proteome</keyword>
<dbReference type="InterPro" id="IPR023408">
    <property type="entry name" value="MscS_beta-dom_sf"/>
</dbReference>
<evidence type="ECO:0000256" key="6">
    <source>
        <dbReference type="ARBA" id="ARBA00023136"/>
    </source>
</evidence>